<dbReference type="Proteomes" id="UP001241169">
    <property type="component" value="Unassembled WGS sequence"/>
</dbReference>
<feature type="compositionally biased region" description="Polar residues" evidence="1">
    <location>
        <begin position="246"/>
        <end position="268"/>
    </location>
</feature>
<protein>
    <submittedName>
        <fullName evidence="2">Uncharacterized protein</fullName>
    </submittedName>
</protein>
<accession>A0ABQ9SF32</accession>
<organism evidence="2 3">
    <name type="scientific">Colletotrichum paranaense</name>
    <dbReference type="NCBI Taxonomy" id="1914294"/>
    <lineage>
        <taxon>Eukaryota</taxon>
        <taxon>Fungi</taxon>
        <taxon>Dikarya</taxon>
        <taxon>Ascomycota</taxon>
        <taxon>Pezizomycotina</taxon>
        <taxon>Sordariomycetes</taxon>
        <taxon>Hypocreomycetidae</taxon>
        <taxon>Glomerellales</taxon>
        <taxon>Glomerellaceae</taxon>
        <taxon>Colletotrichum</taxon>
        <taxon>Colletotrichum acutatum species complex</taxon>
    </lineage>
</organism>
<dbReference type="RefSeq" id="XP_060347232.1">
    <property type="nucleotide sequence ID" value="XM_060493102.1"/>
</dbReference>
<comment type="caution">
    <text evidence="2">The sequence shown here is derived from an EMBL/GenBank/DDBJ whole genome shotgun (WGS) entry which is preliminary data.</text>
</comment>
<sequence>MQPNLRKAPWVTVRMFLPADPLVISASANSTVNCGDTADSRNPRLTLSNPYIVFAPRDTYNSSPPPPPSFRLIDRDKEECLQGVVPHTLQSQSQSQSRCQKQSQSQSQLLPSSTNGFRPPPPKTTRPRNGNLTPIRLDSQVLESLLFARLLAASFLSTRLLCPLQSHWQNNIPLITTYETAGPIVGYPAPYFPASESLLSYMPLLLPSFQEIPGNNPGCLLDVRTSSQTQTQSQPNQEEPWPATLNPLSTVDSRQPTAAAAETSNLKQRSGAPHRLTQSGLPGGTPHEYSVQSAAQIYETSRVPYLKPLPGGSHPRTATETLASY</sequence>
<feature type="compositionally biased region" description="Low complexity" evidence="1">
    <location>
        <begin position="225"/>
        <end position="234"/>
    </location>
</feature>
<name>A0ABQ9SF32_9PEZI</name>
<reference evidence="2 3" key="1">
    <citation type="submission" date="2016-10" db="EMBL/GenBank/DDBJ databases">
        <title>The genome sequence of Colletotrichum fioriniae PJ7.</title>
        <authorList>
            <person name="Baroncelli R."/>
        </authorList>
    </citation>
    <scope>NUCLEOTIDE SEQUENCE [LARGE SCALE GENOMIC DNA]</scope>
    <source>
        <strain evidence="2 3">IMI 384185</strain>
    </source>
</reference>
<gene>
    <name evidence="2" type="ORF">CPAR01_08835</name>
</gene>
<dbReference type="EMBL" id="MOPA01000007">
    <property type="protein sequence ID" value="KAK1535293.1"/>
    <property type="molecule type" value="Genomic_DNA"/>
</dbReference>
<evidence type="ECO:0000313" key="3">
    <source>
        <dbReference type="Proteomes" id="UP001241169"/>
    </source>
</evidence>
<evidence type="ECO:0000256" key="1">
    <source>
        <dbReference type="SAM" id="MobiDB-lite"/>
    </source>
</evidence>
<feature type="region of interest" description="Disordered" evidence="1">
    <location>
        <begin position="225"/>
        <end position="287"/>
    </location>
</feature>
<keyword evidence="3" id="KW-1185">Reference proteome</keyword>
<evidence type="ECO:0000313" key="2">
    <source>
        <dbReference type="EMBL" id="KAK1535293.1"/>
    </source>
</evidence>
<feature type="compositionally biased region" description="Low complexity" evidence="1">
    <location>
        <begin position="89"/>
        <end position="113"/>
    </location>
</feature>
<proteinExistence type="predicted"/>
<feature type="region of interest" description="Disordered" evidence="1">
    <location>
        <begin position="89"/>
        <end position="133"/>
    </location>
</feature>
<dbReference type="GeneID" id="85377001"/>